<proteinExistence type="predicted"/>
<sequence>MMAYQSVRTGGQPTRRDRMLQPSVGKQVRRRGGGGLERLQRQANFDNGMEIPSEFLDEPPMSFSSLRDTLPGTRGIDVRARNLKEFPRTVKSWRKKSILDVSPRI</sequence>
<evidence type="ECO:0000313" key="3">
    <source>
        <dbReference type="Proteomes" id="UP000271098"/>
    </source>
</evidence>
<name>A0A183ELL2_9BILA</name>
<evidence type="ECO:0000256" key="1">
    <source>
        <dbReference type="SAM" id="MobiDB-lite"/>
    </source>
</evidence>
<reference evidence="2 3" key="2">
    <citation type="submission" date="2018-11" db="EMBL/GenBank/DDBJ databases">
        <authorList>
            <consortium name="Pathogen Informatics"/>
        </authorList>
    </citation>
    <scope>NUCLEOTIDE SEQUENCE [LARGE SCALE GENOMIC DNA]</scope>
</reference>
<evidence type="ECO:0000313" key="2">
    <source>
        <dbReference type="EMBL" id="VDN39057.1"/>
    </source>
</evidence>
<dbReference type="WBParaSite" id="GPUH_0002188001-mRNA-1">
    <property type="protein sequence ID" value="GPUH_0002188001-mRNA-1"/>
    <property type="gene ID" value="GPUH_0002188001"/>
</dbReference>
<feature type="compositionally biased region" description="Polar residues" evidence="1">
    <location>
        <begin position="1"/>
        <end position="12"/>
    </location>
</feature>
<evidence type="ECO:0000313" key="4">
    <source>
        <dbReference type="WBParaSite" id="GPUH_0002188001-mRNA-1"/>
    </source>
</evidence>
<organism evidence="4">
    <name type="scientific">Gongylonema pulchrum</name>
    <dbReference type="NCBI Taxonomy" id="637853"/>
    <lineage>
        <taxon>Eukaryota</taxon>
        <taxon>Metazoa</taxon>
        <taxon>Ecdysozoa</taxon>
        <taxon>Nematoda</taxon>
        <taxon>Chromadorea</taxon>
        <taxon>Rhabditida</taxon>
        <taxon>Spirurina</taxon>
        <taxon>Spiruromorpha</taxon>
        <taxon>Spiruroidea</taxon>
        <taxon>Gongylonematidae</taxon>
        <taxon>Gongylonema</taxon>
    </lineage>
</organism>
<dbReference type="Proteomes" id="UP000271098">
    <property type="component" value="Unassembled WGS sequence"/>
</dbReference>
<keyword evidence="3" id="KW-1185">Reference proteome</keyword>
<feature type="region of interest" description="Disordered" evidence="1">
    <location>
        <begin position="1"/>
        <end position="44"/>
    </location>
</feature>
<dbReference type="AlphaFoldDB" id="A0A183ELL2"/>
<gene>
    <name evidence="2" type="ORF">GPUH_LOCUS21852</name>
</gene>
<protein>
    <submittedName>
        <fullName evidence="2 4">Uncharacterized protein</fullName>
    </submittedName>
</protein>
<dbReference type="EMBL" id="UYRT01093640">
    <property type="protein sequence ID" value="VDN39057.1"/>
    <property type="molecule type" value="Genomic_DNA"/>
</dbReference>
<reference evidence="4" key="1">
    <citation type="submission" date="2016-06" db="UniProtKB">
        <authorList>
            <consortium name="WormBaseParasite"/>
        </authorList>
    </citation>
    <scope>IDENTIFICATION</scope>
</reference>
<accession>A0A183ELL2</accession>